<dbReference type="RefSeq" id="WP_312642783.1">
    <property type="nucleotide sequence ID" value="NZ_CP116967.1"/>
</dbReference>
<gene>
    <name evidence="3" type="ORF">PP769_17890</name>
</gene>
<dbReference type="Gene3D" id="3.40.50.11810">
    <property type="match status" value="1"/>
</dbReference>
<accession>A0AA96GCV8</accession>
<dbReference type="Proteomes" id="UP001302719">
    <property type="component" value="Chromosome"/>
</dbReference>
<evidence type="ECO:0000256" key="1">
    <source>
        <dbReference type="ARBA" id="ARBA00023002"/>
    </source>
</evidence>
<dbReference type="InterPro" id="IPR051278">
    <property type="entry name" value="HdrB/HdrD_reductase"/>
</dbReference>
<dbReference type="EMBL" id="CP116967">
    <property type="protein sequence ID" value="WNM57820.1"/>
    <property type="molecule type" value="Genomic_DNA"/>
</dbReference>
<dbReference type="Pfam" id="PF02754">
    <property type="entry name" value="CCG"/>
    <property type="match status" value="2"/>
</dbReference>
<keyword evidence="1" id="KW-0560">Oxidoreductase</keyword>
<organism evidence="3 4">
    <name type="scientific">Candidatus Nitrospira allomarina</name>
    <dbReference type="NCBI Taxonomy" id="3020900"/>
    <lineage>
        <taxon>Bacteria</taxon>
        <taxon>Pseudomonadati</taxon>
        <taxon>Nitrospirota</taxon>
        <taxon>Nitrospiria</taxon>
        <taxon>Nitrospirales</taxon>
        <taxon>Nitrospiraceae</taxon>
        <taxon>Nitrospira</taxon>
    </lineage>
</organism>
<feature type="domain" description="Cysteine-rich" evidence="2">
    <location>
        <begin position="3"/>
        <end position="84"/>
    </location>
</feature>
<dbReference type="Gene3D" id="1.20.1050.140">
    <property type="match status" value="1"/>
</dbReference>
<feature type="domain" description="Cysteine-rich" evidence="2">
    <location>
        <begin position="149"/>
        <end position="238"/>
    </location>
</feature>
<evidence type="ECO:0000313" key="4">
    <source>
        <dbReference type="Proteomes" id="UP001302719"/>
    </source>
</evidence>
<dbReference type="PANTHER" id="PTHR42947:SF1">
    <property type="entry name" value="COB--COM HETERODISULFIDE REDUCTASE SUBUNIT B 1"/>
    <property type="match status" value="1"/>
</dbReference>
<reference evidence="3 4" key="1">
    <citation type="submission" date="2023-01" db="EMBL/GenBank/DDBJ databases">
        <title>Cultivation and genomic characterization of new, ubiquitous marine nitrite-oxidizing bacteria from the Nitrospirales.</title>
        <authorList>
            <person name="Mueller A.J."/>
            <person name="Daebeler A."/>
            <person name="Herbold C.W."/>
            <person name="Kirkegaard R.H."/>
            <person name="Daims H."/>
        </authorList>
    </citation>
    <scope>NUCLEOTIDE SEQUENCE [LARGE SCALE GENOMIC DNA]</scope>
    <source>
        <strain evidence="3 4">VA</strain>
    </source>
</reference>
<protein>
    <submittedName>
        <fullName evidence="3">CoB--CoM heterodisulfide reductase iron-sulfur subunit B family protein</fullName>
    </submittedName>
</protein>
<evidence type="ECO:0000259" key="2">
    <source>
        <dbReference type="Pfam" id="PF02754"/>
    </source>
</evidence>
<sequence length="294" mass="32280">MKYAFFPGCVSKGACPELYQSVMQVYPKLGIELAEMTTASCTGAGVLQEKDLRLGDALNARTFALAEQQGLPIMTICSTCQGVMSQANHRLTTQPHYLQEINDFLRDEGLTYRGTTTIKHFLWILLEDVGEDTLRRHITRPLSGLRAAPFYGCYIQRPTNALEFDRHPDRGKSLERIIEILGAEVVDFPGKTRCCGFPILTINEKNSLTMVATHTRDAKSHGADIMVTPCPLCHLNLDGMQTKAANQEQTSIDLPILHLPQLLGLAMGLDAKSLGLQRNLISPESALAKIGVGG</sequence>
<dbReference type="GO" id="GO:0016491">
    <property type="term" value="F:oxidoreductase activity"/>
    <property type="evidence" value="ECO:0007669"/>
    <property type="project" value="UniProtKB-KW"/>
</dbReference>
<dbReference type="InterPro" id="IPR004017">
    <property type="entry name" value="Cys_rich_dom"/>
</dbReference>
<keyword evidence="4" id="KW-1185">Reference proteome</keyword>
<dbReference type="KEGG" id="nall:PP769_17890"/>
<proteinExistence type="predicted"/>
<dbReference type="AlphaFoldDB" id="A0AA96GCV8"/>
<evidence type="ECO:0000313" key="3">
    <source>
        <dbReference type="EMBL" id="WNM57820.1"/>
    </source>
</evidence>
<dbReference type="PANTHER" id="PTHR42947">
    <property type="entry name" value="COB--COM HETERODISULFIDE REDUCTASE SUBUNIT B 1"/>
    <property type="match status" value="1"/>
</dbReference>
<name>A0AA96GCV8_9BACT</name>